<reference evidence="1 2" key="1">
    <citation type="submission" date="2020-08" db="EMBL/GenBank/DDBJ databases">
        <title>Genomic Encyclopedia of Type Strains, Phase IV (KMG-IV): sequencing the most valuable type-strain genomes for metagenomic binning, comparative biology and taxonomic classification.</title>
        <authorList>
            <person name="Goeker M."/>
        </authorList>
    </citation>
    <scope>NUCLEOTIDE SEQUENCE [LARGE SCALE GENOMIC DNA]</scope>
    <source>
        <strain evidence="1 2">YC6886</strain>
    </source>
</reference>
<dbReference type="Proteomes" id="UP000557717">
    <property type="component" value="Unassembled WGS sequence"/>
</dbReference>
<name>A0A840VHH0_9BACT</name>
<accession>A0A840VHH0</accession>
<keyword evidence="2" id="KW-1185">Reference proteome</keyword>
<dbReference type="AlphaFoldDB" id="A0A840VHH0"/>
<dbReference type="EMBL" id="JACHFD010000075">
    <property type="protein sequence ID" value="MBB5354028.1"/>
    <property type="molecule type" value="Genomic_DNA"/>
</dbReference>
<proteinExistence type="predicted"/>
<organism evidence="1 2">
    <name type="scientific">Haloferula luteola</name>
    <dbReference type="NCBI Taxonomy" id="595692"/>
    <lineage>
        <taxon>Bacteria</taxon>
        <taxon>Pseudomonadati</taxon>
        <taxon>Verrucomicrobiota</taxon>
        <taxon>Verrucomicrobiia</taxon>
        <taxon>Verrucomicrobiales</taxon>
        <taxon>Verrucomicrobiaceae</taxon>
        <taxon>Haloferula</taxon>
    </lineage>
</organism>
<evidence type="ECO:0000313" key="1">
    <source>
        <dbReference type="EMBL" id="MBB5354028.1"/>
    </source>
</evidence>
<gene>
    <name evidence="1" type="ORF">HNR46_004300</name>
</gene>
<dbReference type="RefSeq" id="WP_184022578.1">
    <property type="nucleotide sequence ID" value="NZ_JACHFD010000075.1"/>
</dbReference>
<comment type="caution">
    <text evidence="1">The sequence shown here is derived from an EMBL/GenBank/DDBJ whole genome shotgun (WGS) entry which is preliminary data.</text>
</comment>
<protein>
    <submittedName>
        <fullName evidence="1">Uncharacterized protein</fullName>
    </submittedName>
</protein>
<sequence length="141" mass="16012">MISKHKSRRVIVGGTRFRHKVSTTPKSKGVYELNITAQSEDHNGSKLVVVGLIQKDSSVWPIASGELEFYPTVTRHEVEWCIREAINHGWDYRIAGPNFALHATNEIFRLGFWSTERAQNPIRETSTETKIKANKSQHPTA</sequence>
<evidence type="ECO:0000313" key="2">
    <source>
        <dbReference type="Proteomes" id="UP000557717"/>
    </source>
</evidence>